<keyword evidence="5 11" id="KW-0812">Transmembrane</keyword>
<dbReference type="GO" id="GO:0009279">
    <property type="term" value="C:cell outer membrane"/>
    <property type="evidence" value="ECO:0007669"/>
    <property type="project" value="UniProtKB-SubCell"/>
</dbReference>
<keyword evidence="18" id="KW-1185">Reference proteome</keyword>
<keyword evidence="2 11" id="KW-0813">Transport</keyword>
<feature type="domain" description="TonB-dependent receptor-like beta-barrel" evidence="15">
    <location>
        <begin position="362"/>
        <end position="721"/>
    </location>
</feature>
<evidence type="ECO:0000256" key="11">
    <source>
        <dbReference type="PROSITE-ProRule" id="PRU01360"/>
    </source>
</evidence>
<evidence type="ECO:0000256" key="14">
    <source>
        <dbReference type="SAM" id="SignalP"/>
    </source>
</evidence>
<feature type="region of interest" description="Disordered" evidence="13">
    <location>
        <begin position="40"/>
        <end position="92"/>
    </location>
</feature>
<dbReference type="Proteomes" id="UP000248330">
    <property type="component" value="Unassembled WGS sequence"/>
</dbReference>
<evidence type="ECO:0000256" key="1">
    <source>
        <dbReference type="ARBA" id="ARBA00004571"/>
    </source>
</evidence>
<dbReference type="PANTHER" id="PTHR32552:SF81">
    <property type="entry name" value="TONB-DEPENDENT OUTER MEMBRANE RECEPTOR"/>
    <property type="match status" value="1"/>
</dbReference>
<keyword evidence="4" id="KW-0410">Iron transport</keyword>
<evidence type="ECO:0000256" key="7">
    <source>
        <dbReference type="ARBA" id="ARBA00023065"/>
    </source>
</evidence>
<accession>A0A318E2B1</accession>
<keyword evidence="9 11" id="KW-0472">Membrane</keyword>
<name>A0A318E2B1_9GAMM</name>
<evidence type="ECO:0000256" key="8">
    <source>
        <dbReference type="ARBA" id="ARBA00023077"/>
    </source>
</evidence>
<protein>
    <submittedName>
        <fullName evidence="17">Iron complex outermembrane receptor protein</fullName>
    </submittedName>
</protein>
<dbReference type="AlphaFoldDB" id="A0A318E2B1"/>
<evidence type="ECO:0000313" key="17">
    <source>
        <dbReference type="EMBL" id="PXV63616.1"/>
    </source>
</evidence>
<keyword evidence="6" id="KW-0408">Iron</keyword>
<dbReference type="InterPro" id="IPR012910">
    <property type="entry name" value="Plug_dom"/>
</dbReference>
<dbReference type="EMBL" id="QICN01000016">
    <property type="protein sequence ID" value="PXV63616.1"/>
    <property type="molecule type" value="Genomic_DNA"/>
</dbReference>
<evidence type="ECO:0000256" key="4">
    <source>
        <dbReference type="ARBA" id="ARBA00022496"/>
    </source>
</evidence>
<feature type="signal peptide" evidence="14">
    <location>
        <begin position="1"/>
        <end position="41"/>
    </location>
</feature>
<evidence type="ECO:0000256" key="3">
    <source>
        <dbReference type="ARBA" id="ARBA00022452"/>
    </source>
</evidence>
<comment type="caution">
    <text evidence="17">The sequence shown here is derived from an EMBL/GenBank/DDBJ whole genome shotgun (WGS) entry which is preliminary data.</text>
</comment>
<organism evidence="17 18">
    <name type="scientific">Sinimarinibacterium flocculans</name>
    <dbReference type="NCBI Taxonomy" id="985250"/>
    <lineage>
        <taxon>Bacteria</taxon>
        <taxon>Pseudomonadati</taxon>
        <taxon>Pseudomonadota</taxon>
        <taxon>Gammaproteobacteria</taxon>
        <taxon>Nevskiales</taxon>
        <taxon>Nevskiaceae</taxon>
        <taxon>Sinimarinibacterium</taxon>
    </lineage>
</organism>
<keyword evidence="10 11" id="KW-0998">Cell outer membrane</keyword>
<evidence type="ECO:0000256" key="5">
    <source>
        <dbReference type="ARBA" id="ARBA00022692"/>
    </source>
</evidence>
<evidence type="ECO:0000256" key="13">
    <source>
        <dbReference type="SAM" id="MobiDB-lite"/>
    </source>
</evidence>
<proteinExistence type="inferred from homology"/>
<dbReference type="InterPro" id="IPR036942">
    <property type="entry name" value="Beta-barrel_TonB_sf"/>
</dbReference>
<evidence type="ECO:0000259" key="16">
    <source>
        <dbReference type="Pfam" id="PF07715"/>
    </source>
</evidence>
<gene>
    <name evidence="17" type="ORF">C8D93_11612</name>
</gene>
<dbReference type="SUPFAM" id="SSF56935">
    <property type="entry name" value="Porins"/>
    <property type="match status" value="1"/>
</dbReference>
<comment type="subcellular location">
    <subcellularLocation>
        <location evidence="1 11">Cell outer membrane</location>
        <topology evidence="1 11">Multi-pass membrane protein</topology>
    </subcellularLocation>
</comment>
<keyword evidence="17" id="KW-0675">Receptor</keyword>
<comment type="similarity">
    <text evidence="11 12">Belongs to the TonB-dependent receptor family.</text>
</comment>
<evidence type="ECO:0000256" key="2">
    <source>
        <dbReference type="ARBA" id="ARBA00022448"/>
    </source>
</evidence>
<keyword evidence="8 12" id="KW-0798">TonB box</keyword>
<evidence type="ECO:0000259" key="15">
    <source>
        <dbReference type="Pfam" id="PF00593"/>
    </source>
</evidence>
<dbReference type="PANTHER" id="PTHR32552">
    <property type="entry name" value="FERRICHROME IRON RECEPTOR-RELATED"/>
    <property type="match status" value="1"/>
</dbReference>
<keyword evidence="7" id="KW-0406">Ion transport</keyword>
<dbReference type="PROSITE" id="PS52016">
    <property type="entry name" value="TONB_DEPENDENT_REC_3"/>
    <property type="match status" value="1"/>
</dbReference>
<dbReference type="Pfam" id="PF00593">
    <property type="entry name" value="TonB_dep_Rec_b-barrel"/>
    <property type="match status" value="1"/>
</dbReference>
<keyword evidence="3 11" id="KW-1134">Transmembrane beta strand</keyword>
<feature type="domain" description="TonB-dependent receptor plug" evidence="16">
    <location>
        <begin position="132"/>
        <end position="237"/>
    </location>
</feature>
<reference evidence="17 18" key="1">
    <citation type="submission" date="2018-04" db="EMBL/GenBank/DDBJ databases">
        <title>Genomic Encyclopedia of Type Strains, Phase IV (KMG-IV): sequencing the most valuable type-strain genomes for metagenomic binning, comparative biology and taxonomic classification.</title>
        <authorList>
            <person name="Goeker M."/>
        </authorList>
    </citation>
    <scope>NUCLEOTIDE SEQUENCE [LARGE SCALE GENOMIC DNA]</scope>
    <source>
        <strain evidence="17 18">DSM 104150</strain>
    </source>
</reference>
<evidence type="ECO:0000256" key="12">
    <source>
        <dbReference type="RuleBase" id="RU003357"/>
    </source>
</evidence>
<dbReference type="GO" id="GO:0006826">
    <property type="term" value="P:iron ion transport"/>
    <property type="evidence" value="ECO:0007669"/>
    <property type="project" value="UniProtKB-KW"/>
</dbReference>
<dbReference type="InterPro" id="IPR000531">
    <property type="entry name" value="Beta-barrel_TonB"/>
</dbReference>
<keyword evidence="14" id="KW-0732">Signal</keyword>
<feature type="compositionally biased region" description="Basic and acidic residues" evidence="13">
    <location>
        <begin position="63"/>
        <end position="77"/>
    </location>
</feature>
<evidence type="ECO:0000256" key="9">
    <source>
        <dbReference type="ARBA" id="ARBA00023136"/>
    </source>
</evidence>
<sequence>MLPSSRVPAAAPDPDASTQLARAAARLLFAGALIAAMPAHAQDQADWDSDLDSLLGEPPSQDEPPRKNEQAVRDRASEPSAGQTANAAPKDEVLLDVIPVPTAVQQPEVPAPPRRATLEEIVVTAQKREENIQSVPLSVTAISGDDIVDKNMGDMNEVATYVPNLDVFATTSFPSIYMRGLGSSYNRGFEQSVAILIDDVYYGRASYINQATLDLAGIEVLRGPQGTLFGKNASAGAIHFRTAMPESEFGFKGDVLLGDLDQQRVRLTATGPITETLTWRAAVLSETRDGSVYNTTIGIDEENHDTQAGRLRFLWEATDALSVDLILNAGIIRQHGEGSQLIRARDRHLAAMQVFDPRTSADPFDELTAKNSQGRVARDAYDATLKADWTLDGDYVLTSITNYTWLDEKVRMDADFSPIPFLILDNDEALQQYSQELRITSPPGEFEFVGGLFYMRSDLQADYYIREFLMLTELLQVTGELERILCLQTPDPQSCQDLALNDAVSGRLAGELIQARQTLEGGPTPVETEFTRFDQLTDSVALFGQATWHFSDRWSATVGGRLNYEVKSLDVSHRLLNNRTGVEGNAVITGDACEQLLPIDLSVLGALPPLGNYCLGPSPLGSLIFPFIITGATQFEAQRERKTFNLIPKLSLQYDFDDAAMAYFTVAQGYKSGGFTGQPVNDIGLEFEDEEALTWELGAKSEWLGGAARLNASLFYTDFEDL</sequence>
<feature type="chain" id="PRO_5016401259" evidence="14">
    <location>
        <begin position="42"/>
        <end position="722"/>
    </location>
</feature>
<dbReference type="OrthoDB" id="127311at2"/>
<dbReference type="Pfam" id="PF07715">
    <property type="entry name" value="Plug"/>
    <property type="match status" value="1"/>
</dbReference>
<dbReference type="InterPro" id="IPR039426">
    <property type="entry name" value="TonB-dep_rcpt-like"/>
</dbReference>
<evidence type="ECO:0000313" key="18">
    <source>
        <dbReference type="Proteomes" id="UP000248330"/>
    </source>
</evidence>
<evidence type="ECO:0000256" key="6">
    <source>
        <dbReference type="ARBA" id="ARBA00023004"/>
    </source>
</evidence>
<evidence type="ECO:0000256" key="10">
    <source>
        <dbReference type="ARBA" id="ARBA00023237"/>
    </source>
</evidence>
<dbReference type="Gene3D" id="2.40.170.20">
    <property type="entry name" value="TonB-dependent receptor, beta-barrel domain"/>
    <property type="match status" value="3"/>
</dbReference>